<dbReference type="ExpressionAtlas" id="A0A0C4DG43">
    <property type="expression patterns" value="baseline and differential"/>
</dbReference>
<dbReference type="Antibodypedia" id="25309">
    <property type="antibodies" value="844 antibodies from 43 providers"/>
</dbReference>
<dbReference type="PANTHER" id="PTHR38003:SF1">
    <property type="entry name" value="THYMIC STROMAL LYMPHOPOIETIN"/>
    <property type="match status" value="1"/>
</dbReference>
<protein>
    <submittedName>
        <fullName evidence="1">Thymic stromal lymphopoietin</fullName>
    </submittedName>
</protein>
<reference evidence="1" key="5">
    <citation type="submission" date="2025-09" db="UniProtKB">
        <authorList>
            <consortium name="Ensembl"/>
        </authorList>
    </citation>
    <scope>IDENTIFICATION</scope>
</reference>
<dbReference type="GeneTree" id="ENSGT00390000012541"/>
<accession>A0A0C4DG43</accession>
<dbReference type="Proteomes" id="UP000005640">
    <property type="component" value="Chromosome 5"/>
</dbReference>
<reference evidence="1 2" key="1">
    <citation type="journal article" date="2001" name="Nature">
        <title>Initial sequencing and analysis of the human genome.</title>
        <authorList>
            <consortium name="International Human Genome Sequencing Consortium"/>
            <person name="Lander E.S."/>
            <person name="Linton L.M."/>
            <person name="Birren B."/>
            <person name="Nusbaum C."/>
            <person name="Zody M.C."/>
            <person name="Baldwin J."/>
            <person name="Devon K."/>
            <person name="Dewar K."/>
            <person name="Doyle M."/>
            <person name="FitzHugh W."/>
            <person name="Funke R."/>
            <person name="Gage D."/>
            <person name="Harris K."/>
            <person name="Heaford A."/>
            <person name="Howland J."/>
            <person name="Kann L."/>
            <person name="Lehoczky J."/>
            <person name="LeVine R."/>
            <person name="McEwan P."/>
            <person name="McKernan K."/>
            <person name="Meldrim J."/>
            <person name="Mesirov J.P."/>
            <person name="Miranda C."/>
            <person name="Morris W."/>
            <person name="Naylor J."/>
            <person name="Raymond C."/>
            <person name="Rosetti M."/>
            <person name="Santos R."/>
            <person name="Sheridan A."/>
            <person name="Sougnez C."/>
            <person name="Stange-Thomann N."/>
            <person name="Stojanovic N."/>
            <person name="Subramanian A."/>
            <person name="Wyman D."/>
            <person name="Rogers J."/>
            <person name="Sulston J."/>
            <person name="Ainscough R."/>
            <person name="Beck S."/>
            <person name="Bentley D."/>
            <person name="Burton J."/>
            <person name="Clee C."/>
            <person name="Carter N."/>
            <person name="Coulson A."/>
            <person name="Deadman R."/>
            <person name="Deloukas P."/>
            <person name="Dunham A."/>
            <person name="Dunham I."/>
            <person name="Durbin R."/>
            <person name="French L."/>
            <person name="Grafham D."/>
            <person name="Gregory S."/>
            <person name="Hubbard T."/>
            <person name="Humphray S."/>
            <person name="Hunt A."/>
            <person name="Jones M."/>
            <person name="Lloyd C."/>
            <person name="McMurray A."/>
            <person name="Matthews L."/>
            <person name="Mercer S."/>
            <person name="Milne S."/>
            <person name="Mullikin J.C."/>
            <person name="Mungall A."/>
            <person name="Plumb R."/>
            <person name="Ross M."/>
            <person name="Shownkeen R."/>
            <person name="Sims S."/>
            <person name="Waterston R.H."/>
            <person name="Wilson R.K."/>
            <person name="Hillier L.W."/>
            <person name="McPherson J.D."/>
            <person name="Marra M.A."/>
            <person name="Mardis E.R."/>
            <person name="Fulton L.A."/>
            <person name="Chinwalla A.T."/>
            <person name="Pepin K.H."/>
            <person name="Gish W.R."/>
            <person name="Chissoe S.L."/>
            <person name="Wendl M.C."/>
            <person name="Delehaunty K.D."/>
            <person name="Miner T.L."/>
            <person name="Delehaunty A."/>
            <person name="Kramer J.B."/>
            <person name="Cook L.L."/>
            <person name="Fulton R.S."/>
            <person name="Johnson D.L."/>
            <person name="Minx P.J."/>
            <person name="Clifton S.W."/>
            <person name="Hawkins T."/>
            <person name="Branscomb E."/>
            <person name="Predki P."/>
            <person name="Richardson P."/>
            <person name="Wenning S."/>
            <person name="Slezak T."/>
            <person name="Doggett N."/>
            <person name="Cheng J.F."/>
            <person name="Olsen A."/>
            <person name="Lucas S."/>
            <person name="Elkin C."/>
            <person name="Uberbacher E."/>
            <person name="Frazier M."/>
            <person name="Gibbs R.A."/>
            <person name="Muzny D.M."/>
            <person name="Scherer S.E."/>
            <person name="Bouck J.B."/>
            <person name="Sodergren E.J."/>
            <person name="Worley K.C."/>
            <person name="Rives C.M."/>
            <person name="Gorrell J.H."/>
            <person name="Metzker M.L."/>
            <person name="Naylor S.L."/>
            <person name="Kucherlapati R.S."/>
            <person name="Nelson D.L."/>
            <person name="Weinstock G.M."/>
            <person name="Sakaki Y."/>
            <person name="Fujiyama A."/>
            <person name="Hattori M."/>
            <person name="Yada T."/>
            <person name="Toyoda A."/>
            <person name="Itoh T."/>
            <person name="Kawagoe C."/>
            <person name="Watanabe H."/>
            <person name="Totoki Y."/>
            <person name="Taylor T."/>
            <person name="Weissenbach J."/>
            <person name="Heilig R."/>
            <person name="Saurin W."/>
            <person name="Artiguenave F."/>
            <person name="Brottier P."/>
            <person name="Bruls T."/>
            <person name="Pelletier E."/>
            <person name="Robert C."/>
            <person name="Wincker P."/>
            <person name="Smith D.R."/>
            <person name="Doucette-Stamm L."/>
            <person name="Rubenfield M."/>
            <person name="Weinstock K."/>
            <person name="Lee H.M."/>
            <person name="Dubois J."/>
            <person name="Rosenthal A."/>
            <person name="Platzer M."/>
            <person name="Nyakatura G."/>
            <person name="Taudien S."/>
            <person name="Rump A."/>
            <person name="Yang H."/>
            <person name="Yu J."/>
            <person name="Wang J."/>
            <person name="Huang G."/>
            <person name="Gu J."/>
            <person name="Hood L."/>
            <person name="Rowen L."/>
            <person name="Madan A."/>
            <person name="Qin S."/>
            <person name="Davis R.W."/>
            <person name="Federspiel N.A."/>
            <person name="Abola A.P."/>
            <person name="Proctor M.J."/>
            <person name="Myers R.M."/>
            <person name="Schmutz J."/>
            <person name="Dickson M."/>
            <person name="Grimwood J."/>
            <person name="Cox D.R."/>
            <person name="Olson M.V."/>
            <person name="Kaul R."/>
            <person name="Raymond C."/>
            <person name="Shimizu N."/>
            <person name="Kawasaki K."/>
            <person name="Minoshima S."/>
            <person name="Evans G.A."/>
            <person name="Athanasiou M."/>
            <person name="Schultz R."/>
            <person name="Roe B.A."/>
            <person name="Chen F."/>
            <person name="Pan H."/>
            <person name="Ramser J."/>
            <person name="Lehrach H."/>
            <person name="Reinhardt R."/>
            <person name="McCombie W.R."/>
            <person name="de la Bastide M."/>
            <person name="Dedhia N."/>
            <person name="Blocker H."/>
            <person name="Hornischer K."/>
            <person name="Nordsiek G."/>
            <person name="Agarwala R."/>
            <person name="Aravind L."/>
            <person name="Bailey J.A."/>
            <person name="Bateman A."/>
            <person name="Batzoglou S."/>
            <person name="Birney E."/>
            <person name="Bork P."/>
            <person name="Brown D.G."/>
            <person name="Burge C.B."/>
            <person name="Cerutti L."/>
            <person name="Chen H.C."/>
            <person name="Church D."/>
            <person name="Clamp M."/>
            <person name="Copley R.R."/>
            <person name="Doerks T."/>
            <person name="Eddy S.R."/>
            <person name="Eichler E.E."/>
            <person name="Furey T.S."/>
            <person name="Galagan J."/>
            <person name="Gilbert J.G."/>
            <person name="Harmon C."/>
            <person name="Hayashizaki Y."/>
            <person name="Haussler D."/>
            <person name="Hermjakob H."/>
            <person name="Hokamp K."/>
            <person name="Jang W."/>
            <person name="Johnson L.S."/>
            <person name="Jones T.A."/>
            <person name="Kasif S."/>
            <person name="Kaspryzk A."/>
            <person name="Kennedy S."/>
            <person name="Kent W.J."/>
            <person name="Kitts P."/>
            <person name="Koonin E.V."/>
            <person name="Korf I."/>
            <person name="Kulp D."/>
            <person name="Lancet D."/>
            <person name="Lowe T.M."/>
            <person name="McLysaght A."/>
            <person name="Mikkelsen T."/>
            <person name="Moran J.V."/>
            <person name="Mulder N."/>
            <person name="Pollara V.J."/>
            <person name="Ponting C.P."/>
            <person name="Schuler G."/>
            <person name="Schultz J."/>
            <person name="Slater G."/>
            <person name="Smit A.F."/>
            <person name="Stupka E."/>
            <person name="Szustakowski J."/>
            <person name="Thierry-Mieg D."/>
            <person name="Thierry-Mieg J."/>
            <person name="Wagner L."/>
            <person name="Wallis J."/>
            <person name="Wheeler R."/>
            <person name="Williams A."/>
            <person name="Wolf Y.I."/>
            <person name="Wolfe K.H."/>
            <person name="Yang S.P."/>
            <person name="Yeh R.F."/>
            <person name="Collins F."/>
            <person name="Guyer M.S."/>
            <person name="Peterson J."/>
            <person name="Felsenfeld A."/>
            <person name="Wetterstrand K.A."/>
            <person name="Patrinos A."/>
            <person name="Morgan M.J."/>
            <person name="de Jong P."/>
            <person name="Catanese J.J."/>
            <person name="Osoegawa K."/>
            <person name="Shizuya H."/>
            <person name="Choi S."/>
            <person name="Chen Y.J."/>
        </authorList>
    </citation>
    <scope>NUCLEOTIDE SEQUENCE [LARGE SCALE GENOMIC DNA]</scope>
</reference>
<dbReference type="OpenTargets" id="ENSG00000145777"/>
<dbReference type="Bgee" id="ENSG00000145777">
    <property type="expression patterns" value="Expressed in epithelial cell of pancreas and 114 other cell types or tissues"/>
</dbReference>
<reference evidence="1" key="4">
    <citation type="submission" date="2025-08" db="UniProtKB">
        <authorList>
            <consortium name="Ensembl"/>
        </authorList>
    </citation>
    <scope>IDENTIFICATION</scope>
</reference>
<dbReference type="MassIVE" id="A0A0C4DG43"/>
<dbReference type="Pfam" id="PF15216">
    <property type="entry name" value="TSLP"/>
    <property type="match status" value="1"/>
</dbReference>
<organism evidence="1 2">
    <name type="scientific">Homo sapiens</name>
    <name type="common">Human</name>
    <dbReference type="NCBI Taxonomy" id="9606"/>
    <lineage>
        <taxon>Eukaryota</taxon>
        <taxon>Metazoa</taxon>
        <taxon>Chordata</taxon>
        <taxon>Craniata</taxon>
        <taxon>Vertebrata</taxon>
        <taxon>Euteleostomi</taxon>
        <taxon>Mammalia</taxon>
        <taxon>Eutheria</taxon>
        <taxon>Euarchontoglires</taxon>
        <taxon>Primates</taxon>
        <taxon>Haplorrhini</taxon>
        <taxon>Catarrhini</taxon>
        <taxon>Hominidae</taxon>
        <taxon>Homo</taxon>
    </lineage>
</organism>
<dbReference type="PANTHER" id="PTHR38003">
    <property type="entry name" value="THYMIC STROMAL LYMPHOPOIETIN"/>
    <property type="match status" value="1"/>
</dbReference>
<dbReference type="SMR" id="A0A0C4DG43"/>
<evidence type="ECO:0000313" key="2">
    <source>
        <dbReference type="Proteomes" id="UP000005640"/>
    </source>
</evidence>
<dbReference type="InterPro" id="IPR038329">
    <property type="entry name" value="TSLP_sf"/>
</dbReference>
<dbReference type="EMBL" id="AC008572">
    <property type="status" value="NOT_ANNOTATED_CDS"/>
    <property type="molecule type" value="Genomic_DNA"/>
</dbReference>
<name>A0A0C4DG43_HUMAN</name>
<proteinExistence type="predicted"/>
<evidence type="ECO:0000313" key="1">
    <source>
        <dbReference type="Ensembl" id="ENSP00000399099.2"/>
    </source>
</evidence>
<dbReference type="HOGENOM" id="CLU_143224_0_0_1"/>
<dbReference type="FunFam" id="1.20.1250.90:FF:000001">
    <property type="entry name" value="Thymic stromal lymphopoietin"/>
    <property type="match status" value="1"/>
</dbReference>
<dbReference type="InterPro" id="IPR029189">
    <property type="entry name" value="TSLP"/>
</dbReference>
<dbReference type="OrthoDB" id="9838157at2759"/>
<gene>
    <name evidence="1" type="primary">TSLP</name>
</gene>
<dbReference type="AlphaFoldDB" id="A0A0C4DG43"/>
<sequence length="159" mass="18121">MKCLGQSKKEEVSFRKIFILQLVGLVLTYDFTNCDFEKIKAAYLSTISKDLITYMSGTKSTEFNNTVSCSNRPHCLTEIQSLTFNPTAGCASLAKEMFAMKTKAALAIWCPGYSETQINATQAMKKRRKRKVTTNKCLEQVSQLQGLWRRFNRPLLKQQ</sequence>
<reference evidence="1 2" key="3">
    <citation type="journal article" date="2004" name="Nature">
        <title>Finishing the euchromatic sequence of the human genome.</title>
        <authorList>
            <consortium name="International Human Genome Sequencing Consortium"/>
        </authorList>
    </citation>
    <scope>NUCLEOTIDE SEQUENCE [LARGE SCALE GENOMIC DNA]</scope>
</reference>
<reference evidence="1 2" key="2">
    <citation type="journal article" date="2004" name="Nature">
        <title>The DNA sequence and comparative analysis of human chromosome 5.</title>
        <authorList>
            <person name="Schmutz J."/>
            <person name="Martin J."/>
            <person name="Terry A."/>
            <person name="Couronne O."/>
            <person name="Grimwood J."/>
            <person name="Lowry S."/>
            <person name="Gordon L.A."/>
            <person name="Scott D."/>
            <person name="Xie G."/>
            <person name="Huang W."/>
            <person name="Hellsten U."/>
            <person name="Tran-Gyamfi M."/>
            <person name="She X."/>
            <person name="Prabhakar S."/>
            <person name="Aerts A."/>
            <person name="Altherr M."/>
            <person name="Bajorek E."/>
            <person name="Black S."/>
            <person name="Branscomb E."/>
            <person name="Caoile C."/>
            <person name="Challacombe J.F."/>
            <person name="Chan Y.M."/>
            <person name="Denys M."/>
            <person name="Detter J.C."/>
            <person name="Escobar J."/>
            <person name="Flowers D."/>
            <person name="Fotopulos D."/>
            <person name="Glavina T."/>
            <person name="Gomez M."/>
            <person name="Gonzales E."/>
            <person name="Goodstein D."/>
            <person name="Grigoriev I."/>
            <person name="Groza M."/>
            <person name="Hammon N."/>
            <person name="Hawkins T."/>
            <person name="Haydu L."/>
            <person name="Israni S."/>
            <person name="Jett J."/>
            <person name="Kadner K."/>
            <person name="Kimball H."/>
            <person name="Kobayashi A."/>
            <person name="Lopez F."/>
            <person name="Lou Y."/>
            <person name="Martinez D."/>
            <person name="Medina C."/>
            <person name="Morgan J."/>
            <person name="Nandkeshwar R."/>
            <person name="Noonan J.P."/>
            <person name="Pitluck S."/>
            <person name="Pollard M."/>
            <person name="Predki P."/>
            <person name="Priest J."/>
            <person name="Ramirez L."/>
            <person name="Retterer J."/>
            <person name="Rodriguez A."/>
            <person name="Rogers S."/>
            <person name="Salamov A."/>
            <person name="Salazar A."/>
            <person name="Thayer N."/>
            <person name="Tice H."/>
            <person name="Tsai M."/>
            <person name="Ustaszewska A."/>
            <person name="Vo N."/>
            <person name="Wheeler J."/>
            <person name="Wu K."/>
            <person name="Yang J."/>
            <person name="Dickson M."/>
            <person name="Cheng J.F."/>
            <person name="Eichler E.E."/>
            <person name="Olsen A."/>
            <person name="Pennacchio L.A."/>
            <person name="Rokhsar D.S."/>
            <person name="Richardson P."/>
            <person name="Lucas S.M."/>
            <person name="Myers R.M."/>
            <person name="Rubin E.M."/>
        </authorList>
    </citation>
    <scope>NUCLEOTIDE SEQUENCE [LARGE SCALE GENOMIC DNA]</scope>
</reference>
<dbReference type="Gene3D" id="1.20.1250.90">
    <property type="entry name" value="Thymic stromal lymphopoietin"/>
    <property type="match status" value="1"/>
</dbReference>
<dbReference type="Ensembl" id="ENST00000420978.6">
    <property type="protein sequence ID" value="ENSP00000399099.2"/>
    <property type="gene ID" value="ENSG00000145777.15"/>
</dbReference>
<dbReference type="VEuPathDB" id="HostDB:ENSG00000145777"/>
<keyword evidence="2" id="KW-1185">Reference proteome</keyword>
<dbReference type="GO" id="GO:0005125">
    <property type="term" value="F:cytokine activity"/>
    <property type="evidence" value="ECO:0007669"/>
    <property type="project" value="InterPro"/>
</dbReference>
<dbReference type="HGNC" id="HGNC:30743">
    <property type="gene designation" value="TSLP"/>
</dbReference>